<evidence type="ECO:0000256" key="2">
    <source>
        <dbReference type="SAM" id="Phobius"/>
    </source>
</evidence>
<reference evidence="3" key="1">
    <citation type="journal article" date="2023" name="bioRxiv">
        <title>Improved chromosome-level genome assembly for marigold (Tagetes erecta).</title>
        <authorList>
            <person name="Jiang F."/>
            <person name="Yuan L."/>
            <person name="Wang S."/>
            <person name="Wang H."/>
            <person name="Xu D."/>
            <person name="Wang A."/>
            <person name="Fan W."/>
        </authorList>
    </citation>
    <scope>NUCLEOTIDE SEQUENCE</scope>
    <source>
        <strain evidence="3">WSJ</strain>
        <tissue evidence="3">Leaf</tissue>
    </source>
</reference>
<dbReference type="GO" id="GO:0009507">
    <property type="term" value="C:chloroplast"/>
    <property type="evidence" value="ECO:0007669"/>
    <property type="project" value="TreeGrafter"/>
</dbReference>
<dbReference type="Proteomes" id="UP001229421">
    <property type="component" value="Unassembled WGS sequence"/>
</dbReference>
<comment type="caution">
    <text evidence="3">The sequence shown here is derived from an EMBL/GenBank/DDBJ whole genome shotgun (WGS) entry which is preliminary data.</text>
</comment>
<proteinExistence type="predicted"/>
<dbReference type="PANTHER" id="PTHR36374:SF2">
    <property type="entry name" value="SHSP DOMAIN-CONTAINING PROTEIN"/>
    <property type="match status" value="1"/>
</dbReference>
<keyword evidence="2" id="KW-0472">Membrane</keyword>
<evidence type="ECO:0000256" key="1">
    <source>
        <dbReference type="SAM" id="MobiDB-lite"/>
    </source>
</evidence>
<evidence type="ECO:0000313" key="3">
    <source>
        <dbReference type="EMBL" id="KAK1409663.1"/>
    </source>
</evidence>
<dbReference type="AlphaFoldDB" id="A0AAD8JTX4"/>
<keyword evidence="4" id="KW-1185">Reference proteome</keyword>
<dbReference type="PANTHER" id="PTHR36374">
    <property type="entry name" value="OS01G0969000 PROTEIN"/>
    <property type="match status" value="1"/>
</dbReference>
<feature type="compositionally biased region" description="Polar residues" evidence="1">
    <location>
        <begin position="126"/>
        <end position="139"/>
    </location>
</feature>
<accession>A0AAD8JTX4</accession>
<protein>
    <submittedName>
        <fullName evidence="3">Uncharacterized protein</fullName>
    </submittedName>
</protein>
<feature type="transmembrane region" description="Helical" evidence="2">
    <location>
        <begin position="93"/>
        <end position="111"/>
    </location>
</feature>
<evidence type="ECO:0000313" key="4">
    <source>
        <dbReference type="Proteomes" id="UP001229421"/>
    </source>
</evidence>
<name>A0AAD8JTX4_TARER</name>
<feature type="region of interest" description="Disordered" evidence="1">
    <location>
        <begin position="117"/>
        <end position="139"/>
    </location>
</feature>
<organism evidence="3 4">
    <name type="scientific">Tagetes erecta</name>
    <name type="common">African marigold</name>
    <dbReference type="NCBI Taxonomy" id="13708"/>
    <lineage>
        <taxon>Eukaryota</taxon>
        <taxon>Viridiplantae</taxon>
        <taxon>Streptophyta</taxon>
        <taxon>Embryophyta</taxon>
        <taxon>Tracheophyta</taxon>
        <taxon>Spermatophyta</taxon>
        <taxon>Magnoliopsida</taxon>
        <taxon>eudicotyledons</taxon>
        <taxon>Gunneridae</taxon>
        <taxon>Pentapetalae</taxon>
        <taxon>asterids</taxon>
        <taxon>campanulids</taxon>
        <taxon>Asterales</taxon>
        <taxon>Asteraceae</taxon>
        <taxon>Asteroideae</taxon>
        <taxon>Heliantheae alliance</taxon>
        <taxon>Tageteae</taxon>
        <taxon>Tagetes</taxon>
    </lineage>
</organism>
<sequence>MAEKDESNKLTNPFTVLFSKFTQVINLPLPLPFLPQAKKDVVKVETEKKAVVRGGEVVEVSKSATVTFPDGRKQTVAPLKVESEVAEHETNPVVLWQVYVIGGFFVLKWAWGRWNEHKERKKSSNDDQPSSSPTTDEGN</sequence>
<keyword evidence="2" id="KW-1133">Transmembrane helix</keyword>
<dbReference type="EMBL" id="JAUHHV010000010">
    <property type="protein sequence ID" value="KAK1409663.1"/>
    <property type="molecule type" value="Genomic_DNA"/>
</dbReference>
<gene>
    <name evidence="3" type="ORF">QVD17_36192</name>
</gene>
<keyword evidence="2" id="KW-0812">Transmembrane</keyword>